<proteinExistence type="predicted"/>
<dbReference type="OrthoDB" id="9818803at2"/>
<feature type="region of interest" description="Disordered" evidence="1">
    <location>
        <begin position="1"/>
        <end position="22"/>
    </location>
</feature>
<evidence type="ECO:0000256" key="1">
    <source>
        <dbReference type="SAM" id="MobiDB-lite"/>
    </source>
</evidence>
<evidence type="ECO:0000313" key="2">
    <source>
        <dbReference type="EMBL" id="PRY38451.1"/>
    </source>
</evidence>
<reference evidence="2 3" key="1">
    <citation type="submission" date="2018-03" db="EMBL/GenBank/DDBJ databases">
        <title>Genomic Encyclopedia of Archaeal and Bacterial Type Strains, Phase II (KMG-II): from individual species to whole genera.</title>
        <authorList>
            <person name="Goeker M."/>
        </authorList>
    </citation>
    <scope>NUCLEOTIDE SEQUENCE [LARGE SCALE GENOMIC DNA]</scope>
    <source>
        <strain evidence="2 3">DSM 28354</strain>
    </source>
</reference>
<feature type="compositionally biased region" description="Polar residues" evidence="1">
    <location>
        <begin position="1"/>
        <end position="13"/>
    </location>
</feature>
<gene>
    <name evidence="2" type="ORF">CLV58_109178</name>
</gene>
<accession>A0A2T0SYD2</accession>
<dbReference type="RefSeq" id="WP_106138183.1">
    <property type="nucleotide sequence ID" value="NZ_PVTE01000009.1"/>
</dbReference>
<name>A0A2T0SYD2_9BACT</name>
<sequence length="1487" mass="164331">MEPIRSSSDQGLSPDTHPIQQKPGVTYVLNGRAESHPTGSYQWSNEPASELAFLLPDGYTLYGTLRIAELARTLLFTGNGNLSRIDQVGHNLGPEVSDESVPVGTVINLLSSACLDFSSELSLAYQLKNDSLFIYLADGRNPDRRIRLAVNVAGQLSLHTDSRTITGRGPCQEPQYGNSLDCDRCRLDPLASLPHVSIGSVNTGGSFETGAVQVRAAYATAQGERLTEFGSGSRLIPLFDGPLISKPGIVSSKSITCQLLAPSDTIYTHVVLGVLLNIGGQVTTYQTDVYPITGQQIVLQGNETRFPLSLAELLEVRTHYDHSDGLTIGANRLLRWGLAEKAISNLQKYLLTIPVQWQTTRLREGAYGDPLVAAQFKTYPRDEVIGLGIVFEYNDGDETGVFHLPGRPSVSTDWTTDISADGLSLDTTGSGVPRWKVRSTATLNFAPRNPEPGALWESGSMGYWESSLRYPNRPEVWGELCGTPIRHHKLPSSAVTHIHDGLVTGNTAPALTKGANYIYPLGIQIDPALIRQAVQRAEADGVVKPGLISRFRIVRADRTGQASVVARGALFNLNSYQHKAKTVYYPNYPFNDRRTDPLLSVEDYSYGDSVQGTLAAQTPLPFTPSNRYTFHSPDTHFTTAGRADYLQIETEEVGQMQGEFRLAEGQAEQKLFNRLLGQIAFDLTATSISRDGDPVLLILRILAESETYKTLLKSAIPYENQSTQFTGVGYYNGYKLNTSPGSSIRPLEQQVYLEPAVQQVGPDLINNRFRERSVYLKTSDGGASGQTIQVTIGGATFTIPKPRFSTLPLPTVADTSRRTIYEAGGLNIEITEPVSLQYATLRVRKDAQYGNLSSMNYLEMGDAPVELSATGLVNYFGGDTFINRFSLKRKHSFFTQTWYKLPAGSSVNYTDLANVAYPTYVFNTSGLPTSVPDLGGIGSLVRTAVEASFGQVVTRLDQPVNKGLYQRGYVHLYSYGIPYFLCESSVNLDLRRADDLLEGGFYPLTDPFQWTQENQVPIDRDNTYLYDKAYSAPLRQNRLLTYPDFQLYNQYYDQFHPNRTIYSEPDEFRYSKALNSYDFGLEQGKLIGLTALEAGKILARFTGGSSVYNAYDTLPVGAKTVELGNGGMFATRPQQFIAVDGGAIGAQHRELIRTPYGVVWADSSRGALYLLAPGDIPQNLAQGPLEFWLREHLPAKLKTLYPALPEEALPIRLVYDDVNHRLLLSRADYYPIVSGMVYRADQGVFSLNGPPVRLSDSTKFENRSWTIGYHFPTKTWAYYSFSPSRYLGWPGGFVSYYEPGMTGGKGGWIHRNSRLKYQRFGGKPYPFMLTIHTGQQVSSVRLASLSYGHDVRLYRAGTDAYQQLDGQTYDQLVVTTDRQTSGIISLAPATGGSMRALINPGPRLVQVQSGIWNINGILDKTVAGQPLWLTDPSGTVRFVNDAAVRNPIRSFDKSALIGSGFSFSFIQNSRFDRQFIHQFVTPEFKPV</sequence>
<organism evidence="2 3">
    <name type="scientific">Spirosoma oryzae</name>
    <dbReference type="NCBI Taxonomy" id="1469603"/>
    <lineage>
        <taxon>Bacteria</taxon>
        <taxon>Pseudomonadati</taxon>
        <taxon>Bacteroidota</taxon>
        <taxon>Cytophagia</taxon>
        <taxon>Cytophagales</taxon>
        <taxon>Cytophagaceae</taxon>
        <taxon>Spirosoma</taxon>
    </lineage>
</organism>
<comment type="caution">
    <text evidence="2">The sequence shown here is derived from an EMBL/GenBank/DDBJ whole genome shotgun (WGS) entry which is preliminary data.</text>
</comment>
<evidence type="ECO:0000313" key="3">
    <source>
        <dbReference type="Proteomes" id="UP000238375"/>
    </source>
</evidence>
<protein>
    <submittedName>
        <fullName evidence="2">Uncharacterized protein</fullName>
    </submittedName>
</protein>
<dbReference type="Proteomes" id="UP000238375">
    <property type="component" value="Unassembled WGS sequence"/>
</dbReference>
<keyword evidence="3" id="KW-1185">Reference proteome</keyword>
<dbReference type="EMBL" id="PVTE01000009">
    <property type="protein sequence ID" value="PRY38451.1"/>
    <property type="molecule type" value="Genomic_DNA"/>
</dbReference>